<comment type="caution">
    <text evidence="2">The sequence shown here is derived from an EMBL/GenBank/DDBJ whole genome shotgun (WGS) entry which is preliminary data.</text>
</comment>
<dbReference type="EMBL" id="SRXW01000072">
    <property type="protein sequence ID" value="TGY85673.1"/>
    <property type="molecule type" value="Genomic_DNA"/>
</dbReference>
<organism evidence="2 3">
    <name type="scientific">Marinicauda algicola</name>
    <dbReference type="NCBI Taxonomy" id="2029849"/>
    <lineage>
        <taxon>Bacteria</taxon>
        <taxon>Pseudomonadati</taxon>
        <taxon>Pseudomonadota</taxon>
        <taxon>Alphaproteobacteria</taxon>
        <taxon>Maricaulales</taxon>
        <taxon>Maricaulaceae</taxon>
        <taxon>Marinicauda</taxon>
    </lineage>
</organism>
<sequence length="96" mass="9889">MITIRTSILTAGVTALALSASAGAQTWSADPTFGSVNLNAGFTPDPYRVDVSAGGSISAQSRFSDCRGYIADAPDFRVHYSAGSLPLYIGVDADAD</sequence>
<feature type="chain" id="PRO_5021030667" evidence="1">
    <location>
        <begin position="25"/>
        <end position="96"/>
    </location>
</feature>
<dbReference type="AlphaFoldDB" id="A0A4S2GS03"/>
<dbReference type="Proteomes" id="UP000308054">
    <property type="component" value="Unassembled WGS sequence"/>
</dbReference>
<keyword evidence="3" id="KW-1185">Reference proteome</keyword>
<reference evidence="2 3" key="1">
    <citation type="journal article" date="2017" name="Int. J. Syst. Evol. Microbiol.">
        <title>Marinicauda algicola sp. nov., isolated from a marine red alga Rhodosorus marinus.</title>
        <authorList>
            <person name="Jeong S.E."/>
            <person name="Jeon S.H."/>
            <person name="Chun B.H."/>
            <person name="Kim D.W."/>
            <person name="Jeon C.O."/>
        </authorList>
    </citation>
    <scope>NUCLEOTIDE SEQUENCE [LARGE SCALE GENOMIC DNA]</scope>
    <source>
        <strain evidence="2 3">JCM 31718</strain>
    </source>
</reference>
<feature type="signal peptide" evidence="1">
    <location>
        <begin position="1"/>
        <end position="24"/>
    </location>
</feature>
<accession>A0A4S2GS03</accession>
<evidence type="ECO:0000313" key="2">
    <source>
        <dbReference type="EMBL" id="TGY85673.1"/>
    </source>
</evidence>
<feature type="non-terminal residue" evidence="2">
    <location>
        <position position="96"/>
    </location>
</feature>
<evidence type="ECO:0000313" key="3">
    <source>
        <dbReference type="Proteomes" id="UP000308054"/>
    </source>
</evidence>
<name>A0A4S2GS03_9PROT</name>
<gene>
    <name evidence="2" type="ORF">E5163_16790</name>
</gene>
<proteinExistence type="predicted"/>
<protein>
    <submittedName>
        <fullName evidence="2">Peptidase S1</fullName>
    </submittedName>
</protein>
<evidence type="ECO:0000256" key="1">
    <source>
        <dbReference type="SAM" id="SignalP"/>
    </source>
</evidence>
<keyword evidence="1" id="KW-0732">Signal</keyword>